<dbReference type="PANTHER" id="PTHR11893">
    <property type="entry name" value="INNEXIN"/>
    <property type="match status" value="1"/>
</dbReference>
<keyword evidence="3" id="KW-1003">Cell membrane</keyword>
<keyword evidence="9" id="KW-0325">Glycoprotein</keyword>
<evidence type="ECO:0000256" key="3">
    <source>
        <dbReference type="ARBA" id="ARBA00022475"/>
    </source>
</evidence>
<dbReference type="PRINTS" id="PR01262">
    <property type="entry name" value="INNEXIN"/>
</dbReference>
<accession>A0A1S3JZB7</accession>
<keyword evidence="8 10" id="KW-0407">Ion channel</keyword>
<keyword evidence="5 10" id="KW-1133">Transmembrane helix</keyword>
<keyword evidence="6 10" id="KW-0406">Ion transport</keyword>
<dbReference type="Proteomes" id="UP000085678">
    <property type="component" value="Unplaced"/>
</dbReference>
<proteinExistence type="inferred from homology"/>
<dbReference type="OrthoDB" id="5867527at2759"/>
<evidence type="ECO:0000313" key="11">
    <source>
        <dbReference type="Proteomes" id="UP000085678"/>
    </source>
</evidence>
<dbReference type="InterPro" id="IPR000990">
    <property type="entry name" value="Innexin"/>
</dbReference>
<dbReference type="GO" id="GO:0005921">
    <property type="term" value="C:gap junction"/>
    <property type="evidence" value="ECO:0007669"/>
    <property type="project" value="UniProtKB-UniRule"/>
</dbReference>
<dbReference type="Pfam" id="PF00876">
    <property type="entry name" value="Innexin"/>
    <property type="match status" value="1"/>
</dbReference>
<reference evidence="12" key="1">
    <citation type="submission" date="2025-08" db="UniProtKB">
        <authorList>
            <consortium name="RefSeq"/>
        </authorList>
    </citation>
    <scope>IDENTIFICATION</scope>
    <source>
        <tissue evidence="12">Gonads</tissue>
    </source>
</reference>
<comment type="similarity">
    <text evidence="10">Belongs to the pannexin family.</text>
</comment>
<sequence>MAPFLDILSKAVSGLRRDDDFYDRLSHRYTALFLMVFAVLVSTQQYVGSPIICWTPANFISNYVSYTNNYCWISNTYYMPFEERIPNHELPRPHIGYYQWVPIMMLLQSLLFYIPTVVWRLMSGSTGIDMNTITKAIVGREYLNPDKRDEAIKYLVRHMDRYFGSNKPQDKECCSGGIRGLISNVLMCCKIGKRHGNFLIFLYMITKVLYVTNAIAQLFLLNAFLGTTFHLYGFDVIRDLALNNDWHVSGRFPRVTLCDFKIRQLGGNIHRHTVQCALPINMFNEKIYIFIWFWLVFVCIATVFGFLTWISVFFTNERKQFVMKNLLLKNRIMGTEDDRQLCKAFIHDYLRQDGVWALKLLNRNSNDVIVAEFTAELWDLYRKKNSLGAEPENEKEETNL</sequence>
<dbReference type="InParanoid" id="A0A1S3JZB7"/>
<gene>
    <name evidence="12" type="primary">LOC106177216</name>
    <name evidence="10" type="synonym">inx</name>
</gene>
<evidence type="ECO:0000256" key="9">
    <source>
        <dbReference type="PIRSR" id="PIRSR600990-52"/>
    </source>
</evidence>
<evidence type="ECO:0000313" key="12">
    <source>
        <dbReference type="RefSeq" id="XP_013415376.1"/>
    </source>
</evidence>
<keyword evidence="11" id="KW-1185">Reference proteome</keyword>
<feature type="transmembrane region" description="Helical" evidence="10">
    <location>
        <begin position="287"/>
        <end position="314"/>
    </location>
</feature>
<protein>
    <recommendedName>
        <fullName evidence="10">Innexin</fullName>
    </recommendedName>
</protein>
<dbReference type="KEGG" id="lak:106177216"/>
<evidence type="ECO:0000256" key="2">
    <source>
        <dbReference type="ARBA" id="ARBA00022448"/>
    </source>
</evidence>
<feature type="transmembrane region" description="Helical" evidence="10">
    <location>
        <begin position="29"/>
        <end position="47"/>
    </location>
</feature>
<keyword evidence="2 10" id="KW-0813">Transport</keyword>
<evidence type="ECO:0000256" key="7">
    <source>
        <dbReference type="ARBA" id="ARBA00023136"/>
    </source>
</evidence>
<evidence type="ECO:0000256" key="6">
    <source>
        <dbReference type="ARBA" id="ARBA00023065"/>
    </source>
</evidence>
<dbReference type="PANTHER" id="PTHR11893:SF36">
    <property type="entry name" value="INNEXIN-5"/>
    <property type="match status" value="1"/>
</dbReference>
<evidence type="ECO:0000256" key="1">
    <source>
        <dbReference type="ARBA" id="ARBA00004651"/>
    </source>
</evidence>
<comment type="function">
    <text evidence="10">Structural component of the gap junctions.</text>
</comment>
<evidence type="ECO:0000256" key="10">
    <source>
        <dbReference type="RuleBase" id="RU010713"/>
    </source>
</evidence>
<dbReference type="GO" id="GO:0034220">
    <property type="term" value="P:monoatomic ion transmembrane transport"/>
    <property type="evidence" value="ECO:0007669"/>
    <property type="project" value="UniProtKB-KW"/>
</dbReference>
<dbReference type="GlyCosmos" id="A0A1S3JZB7">
    <property type="glycosylation" value="1 site, No reported glycans"/>
</dbReference>
<evidence type="ECO:0000256" key="4">
    <source>
        <dbReference type="ARBA" id="ARBA00022692"/>
    </source>
</evidence>
<organism evidence="11 12">
    <name type="scientific">Lingula anatina</name>
    <name type="common">Brachiopod</name>
    <name type="synonym">Lingula unguis</name>
    <dbReference type="NCBI Taxonomy" id="7574"/>
    <lineage>
        <taxon>Eukaryota</taxon>
        <taxon>Metazoa</taxon>
        <taxon>Spiralia</taxon>
        <taxon>Lophotrochozoa</taxon>
        <taxon>Brachiopoda</taxon>
        <taxon>Linguliformea</taxon>
        <taxon>Lingulata</taxon>
        <taxon>Lingulida</taxon>
        <taxon>Linguloidea</taxon>
        <taxon>Lingulidae</taxon>
        <taxon>Lingula</taxon>
    </lineage>
</organism>
<evidence type="ECO:0000256" key="5">
    <source>
        <dbReference type="ARBA" id="ARBA00022989"/>
    </source>
</evidence>
<name>A0A1S3JZB7_LINAN</name>
<dbReference type="FunCoup" id="A0A1S3JZB7">
    <property type="interactions" value="124"/>
</dbReference>
<keyword evidence="7 10" id="KW-0472">Membrane</keyword>
<evidence type="ECO:0000256" key="8">
    <source>
        <dbReference type="ARBA" id="ARBA00023303"/>
    </source>
</evidence>
<dbReference type="STRING" id="7574.A0A1S3JZB7"/>
<feature type="transmembrane region" description="Helical" evidence="10">
    <location>
        <begin position="97"/>
        <end position="121"/>
    </location>
</feature>
<feature type="transmembrane region" description="Helical" evidence="10">
    <location>
        <begin position="200"/>
        <end position="225"/>
    </location>
</feature>
<dbReference type="AlphaFoldDB" id="A0A1S3JZB7"/>
<dbReference type="RefSeq" id="XP_013415376.1">
    <property type="nucleotide sequence ID" value="XM_013559922.1"/>
</dbReference>
<dbReference type="GeneID" id="106177216"/>
<comment type="subcellular location">
    <subcellularLocation>
        <location evidence="1 10">Cell membrane</location>
        <topology evidence="1 10">Multi-pass membrane protein</topology>
    </subcellularLocation>
</comment>
<dbReference type="GO" id="GO:0005886">
    <property type="term" value="C:plasma membrane"/>
    <property type="evidence" value="ECO:0007669"/>
    <property type="project" value="UniProtKB-SubCell"/>
</dbReference>
<keyword evidence="4 10" id="KW-0812">Transmembrane</keyword>
<feature type="glycosylation site" description="N-linked (GlcNAc...) asparagine" evidence="9">
    <location>
        <position position="58"/>
    </location>
</feature>
<dbReference type="PROSITE" id="PS51013">
    <property type="entry name" value="PANNEXIN"/>
    <property type="match status" value="1"/>
</dbReference>